<gene>
    <name evidence="8" type="ORF">MTIM_31730</name>
</gene>
<evidence type="ECO:0000259" key="7">
    <source>
        <dbReference type="Pfam" id="PF13244"/>
    </source>
</evidence>
<evidence type="ECO:0000256" key="4">
    <source>
        <dbReference type="ARBA" id="ARBA00022989"/>
    </source>
</evidence>
<dbReference type="Gene3D" id="1.20.120.1200">
    <property type="entry name" value="NADH-ubiquinone/plastoquinone oxidoreductase chain 6, subunit NuoJ"/>
    <property type="match status" value="1"/>
</dbReference>
<proteinExistence type="predicted"/>
<dbReference type="AlphaFoldDB" id="A0A7I9Z8K0"/>
<feature type="transmembrane region" description="Helical" evidence="6">
    <location>
        <begin position="55"/>
        <end position="74"/>
    </location>
</feature>
<comment type="caution">
    <text evidence="8">The sequence shown here is derived from an EMBL/GenBank/DDBJ whole genome shotgun (WGS) entry which is preliminary data.</text>
</comment>
<keyword evidence="3 6" id="KW-0812">Transmembrane</keyword>
<dbReference type="EMBL" id="BLLA01000001">
    <property type="protein sequence ID" value="GFG97294.1"/>
    <property type="molecule type" value="Genomic_DNA"/>
</dbReference>
<keyword evidence="2" id="KW-1003">Cell membrane</keyword>
<dbReference type="InterPro" id="IPR025383">
    <property type="entry name" value="MrpA_C/MbhD"/>
</dbReference>
<feature type="transmembrane region" description="Helical" evidence="6">
    <location>
        <begin position="6"/>
        <end position="25"/>
    </location>
</feature>
<evidence type="ECO:0000313" key="8">
    <source>
        <dbReference type="EMBL" id="GFG97294.1"/>
    </source>
</evidence>
<sequence>MTSLWAIDFLCLGLIVACAVLVVFLRSITGSVMALSAMGTVLGALFVVLAAPDVALATVAVGAVAQPVLYLIAIGKIRTDVFDRGDLGEAVDEGGGRGD</sequence>
<evidence type="ECO:0000313" key="9">
    <source>
        <dbReference type="Proteomes" id="UP000465301"/>
    </source>
</evidence>
<evidence type="ECO:0000256" key="1">
    <source>
        <dbReference type="ARBA" id="ARBA00004651"/>
    </source>
</evidence>
<accession>A0A7I9Z8K0</accession>
<dbReference type="RefSeq" id="WP_163711349.1">
    <property type="nucleotide sequence ID" value="NZ_BLLA01000001.1"/>
</dbReference>
<dbReference type="InterPro" id="IPR042106">
    <property type="entry name" value="Nuo/plastoQ_OxRdtase_6_NuoJ"/>
</dbReference>
<evidence type="ECO:0000256" key="5">
    <source>
        <dbReference type="ARBA" id="ARBA00023136"/>
    </source>
</evidence>
<evidence type="ECO:0000256" key="6">
    <source>
        <dbReference type="SAM" id="Phobius"/>
    </source>
</evidence>
<keyword evidence="4 6" id="KW-1133">Transmembrane helix</keyword>
<feature type="domain" description="MrpA C-terminal/MbhD" evidence="7">
    <location>
        <begin position="14"/>
        <end position="78"/>
    </location>
</feature>
<keyword evidence="9" id="KW-1185">Reference proteome</keyword>
<dbReference type="Proteomes" id="UP000465301">
    <property type="component" value="Unassembled WGS sequence"/>
</dbReference>
<evidence type="ECO:0000256" key="3">
    <source>
        <dbReference type="ARBA" id="ARBA00022692"/>
    </source>
</evidence>
<protein>
    <recommendedName>
        <fullName evidence="7">MrpA C-terminal/MbhD domain-containing protein</fullName>
    </recommendedName>
</protein>
<organism evidence="8 9">
    <name type="scientific">Mycobacterium timonense</name>
    <dbReference type="NCBI Taxonomy" id="701043"/>
    <lineage>
        <taxon>Bacteria</taxon>
        <taxon>Bacillati</taxon>
        <taxon>Actinomycetota</taxon>
        <taxon>Actinomycetes</taxon>
        <taxon>Mycobacteriales</taxon>
        <taxon>Mycobacteriaceae</taxon>
        <taxon>Mycobacterium</taxon>
        <taxon>Mycobacterium avium complex (MAC)</taxon>
    </lineage>
</organism>
<dbReference type="GO" id="GO:0005886">
    <property type="term" value="C:plasma membrane"/>
    <property type="evidence" value="ECO:0007669"/>
    <property type="project" value="UniProtKB-SubCell"/>
</dbReference>
<keyword evidence="5 6" id="KW-0472">Membrane</keyword>
<comment type="subcellular location">
    <subcellularLocation>
        <location evidence="1">Cell membrane</location>
        <topology evidence="1">Multi-pass membrane protein</topology>
    </subcellularLocation>
</comment>
<evidence type="ECO:0000256" key="2">
    <source>
        <dbReference type="ARBA" id="ARBA00022475"/>
    </source>
</evidence>
<reference evidence="8 9" key="1">
    <citation type="journal article" date="2019" name="Emerg. Microbes Infect.">
        <title>Comprehensive subspecies identification of 175 nontuberculous mycobacteria species based on 7547 genomic profiles.</title>
        <authorList>
            <person name="Matsumoto Y."/>
            <person name="Kinjo T."/>
            <person name="Motooka D."/>
            <person name="Nabeya D."/>
            <person name="Jung N."/>
            <person name="Uechi K."/>
            <person name="Horii T."/>
            <person name="Iida T."/>
            <person name="Fujita J."/>
            <person name="Nakamura S."/>
        </authorList>
    </citation>
    <scope>NUCLEOTIDE SEQUENCE [LARGE SCALE GENOMIC DNA]</scope>
    <source>
        <strain evidence="8 9">JCM 30726</strain>
    </source>
</reference>
<feature type="transmembrane region" description="Helical" evidence="6">
    <location>
        <begin position="32"/>
        <end position="49"/>
    </location>
</feature>
<name>A0A7I9Z8K0_9MYCO</name>
<dbReference type="Pfam" id="PF13244">
    <property type="entry name" value="MbhD"/>
    <property type="match status" value="1"/>
</dbReference>